<dbReference type="EMBL" id="WIVW01000028">
    <property type="protein sequence ID" value="MQU28292.1"/>
    <property type="molecule type" value="Genomic_DNA"/>
</dbReference>
<reference evidence="1 2" key="1">
    <citation type="submission" date="2019-10" db="EMBL/GenBank/DDBJ databases">
        <title>Evaluation of single-gene subtyping targets for Pseudomonas.</title>
        <authorList>
            <person name="Reichler S.J."/>
            <person name="Orsi R.H."/>
            <person name="Wiedmann M."/>
            <person name="Martin N.H."/>
            <person name="Murphy S.I."/>
        </authorList>
    </citation>
    <scope>NUCLEOTIDE SEQUENCE [LARGE SCALE GENOMIC DNA]</scope>
    <source>
        <strain evidence="1 2">FSL R10-1984</strain>
    </source>
</reference>
<dbReference type="Proteomes" id="UP000437970">
    <property type="component" value="Unassembled WGS sequence"/>
</dbReference>
<dbReference type="InterPro" id="IPR048188">
    <property type="entry name" value="YmfL-like"/>
</dbReference>
<organism evidence="1 2">
    <name type="scientific">Pseudomonas helleri</name>
    <dbReference type="NCBI Taxonomy" id="1608996"/>
    <lineage>
        <taxon>Bacteria</taxon>
        <taxon>Pseudomonadati</taxon>
        <taxon>Pseudomonadota</taxon>
        <taxon>Gammaproteobacteria</taxon>
        <taxon>Pseudomonadales</taxon>
        <taxon>Pseudomonadaceae</taxon>
        <taxon>Pseudomonas</taxon>
    </lineage>
</organism>
<proteinExistence type="predicted"/>
<evidence type="ECO:0000313" key="2">
    <source>
        <dbReference type="Proteomes" id="UP000437970"/>
    </source>
</evidence>
<accession>A0A7X2CEB9</accession>
<name>A0A7X2CEB9_9PSED</name>
<dbReference type="NCBIfam" id="NF041471">
    <property type="entry name" value="phage_reg_YmfL"/>
    <property type="match status" value="1"/>
</dbReference>
<dbReference type="Pfam" id="PF06892">
    <property type="entry name" value="Phage_CP76"/>
    <property type="match status" value="1"/>
</dbReference>
<evidence type="ECO:0000313" key="1">
    <source>
        <dbReference type="EMBL" id="MQU28292.1"/>
    </source>
</evidence>
<gene>
    <name evidence="1" type="ORF">GHO29_17595</name>
</gene>
<dbReference type="InterPro" id="IPR009679">
    <property type="entry name" value="Phage_186_CII-like"/>
</dbReference>
<dbReference type="GO" id="GO:0003677">
    <property type="term" value="F:DNA binding"/>
    <property type="evidence" value="ECO:0007669"/>
    <property type="project" value="InterPro"/>
</dbReference>
<dbReference type="RefSeq" id="WP_153380928.1">
    <property type="nucleotide sequence ID" value="NZ_WIVW01000028.1"/>
</dbReference>
<dbReference type="AlphaFoldDB" id="A0A7X2CEB9"/>
<comment type="caution">
    <text evidence="1">The sequence shown here is derived from an EMBL/GenBank/DDBJ whole genome shotgun (WGS) entry which is preliminary data.</text>
</comment>
<protein>
    <submittedName>
        <fullName evidence="1">Uncharacterized protein</fullName>
    </submittedName>
</protein>
<sequence length="160" mass="17731">MKIVVLKTRRDVVSELIRTLPGGCKFASDLLGMKQKKFENHAYESNKSSPLTAEQVYRLEQVTGTTHYPEYIAAMYGGMYVPVADPDSLDKIELYTMCVETAAKRGTVDQIIAQALEDGVIDHAEAEAILKAETLHMAARRAEVQAVIQLHAKQPELAAR</sequence>